<dbReference type="STRING" id="1073090.A0A1L9SKD3"/>
<dbReference type="EMBL" id="KV878340">
    <property type="protein sequence ID" value="OJJ47561.1"/>
    <property type="molecule type" value="Genomic_DNA"/>
</dbReference>
<feature type="transmembrane region" description="Helical" evidence="1">
    <location>
        <begin position="88"/>
        <end position="113"/>
    </location>
</feature>
<protein>
    <submittedName>
        <fullName evidence="2">Uncharacterized protein</fullName>
    </submittedName>
</protein>
<evidence type="ECO:0000313" key="3">
    <source>
        <dbReference type="Proteomes" id="UP000184188"/>
    </source>
</evidence>
<keyword evidence="1" id="KW-1133">Transmembrane helix</keyword>
<reference evidence="3" key="1">
    <citation type="journal article" date="2017" name="Genome Biol.">
        <title>Comparative genomics reveals high biological diversity and specific adaptations in the industrially and medically important fungal genus Aspergillus.</title>
        <authorList>
            <person name="de Vries R.P."/>
            <person name="Riley R."/>
            <person name="Wiebenga A."/>
            <person name="Aguilar-Osorio G."/>
            <person name="Amillis S."/>
            <person name="Uchima C.A."/>
            <person name="Anderluh G."/>
            <person name="Asadollahi M."/>
            <person name="Askin M."/>
            <person name="Barry K."/>
            <person name="Battaglia E."/>
            <person name="Bayram O."/>
            <person name="Benocci T."/>
            <person name="Braus-Stromeyer S.A."/>
            <person name="Caldana C."/>
            <person name="Canovas D."/>
            <person name="Cerqueira G.C."/>
            <person name="Chen F."/>
            <person name="Chen W."/>
            <person name="Choi C."/>
            <person name="Clum A."/>
            <person name="Dos Santos R.A."/>
            <person name="Damasio A.R."/>
            <person name="Diallinas G."/>
            <person name="Emri T."/>
            <person name="Fekete E."/>
            <person name="Flipphi M."/>
            <person name="Freyberg S."/>
            <person name="Gallo A."/>
            <person name="Gournas C."/>
            <person name="Habgood R."/>
            <person name="Hainaut M."/>
            <person name="Harispe M.L."/>
            <person name="Henrissat B."/>
            <person name="Hilden K.S."/>
            <person name="Hope R."/>
            <person name="Hossain A."/>
            <person name="Karabika E."/>
            <person name="Karaffa L."/>
            <person name="Karanyi Z."/>
            <person name="Krasevec N."/>
            <person name="Kuo A."/>
            <person name="Kusch H."/>
            <person name="LaButti K."/>
            <person name="Lagendijk E.L."/>
            <person name="Lapidus A."/>
            <person name="Levasseur A."/>
            <person name="Lindquist E."/>
            <person name="Lipzen A."/>
            <person name="Logrieco A.F."/>
            <person name="MacCabe A."/>
            <person name="Maekelae M.R."/>
            <person name="Malavazi I."/>
            <person name="Melin P."/>
            <person name="Meyer V."/>
            <person name="Mielnichuk N."/>
            <person name="Miskei M."/>
            <person name="Molnar A.P."/>
            <person name="Mule G."/>
            <person name="Ngan C.Y."/>
            <person name="Orejas M."/>
            <person name="Orosz E."/>
            <person name="Ouedraogo J.P."/>
            <person name="Overkamp K.M."/>
            <person name="Park H.-S."/>
            <person name="Perrone G."/>
            <person name="Piumi F."/>
            <person name="Punt P.J."/>
            <person name="Ram A.F."/>
            <person name="Ramon A."/>
            <person name="Rauscher S."/>
            <person name="Record E."/>
            <person name="Riano-Pachon D.M."/>
            <person name="Robert V."/>
            <person name="Roehrig J."/>
            <person name="Ruller R."/>
            <person name="Salamov A."/>
            <person name="Salih N.S."/>
            <person name="Samson R.A."/>
            <person name="Sandor E."/>
            <person name="Sanguinetti M."/>
            <person name="Schuetze T."/>
            <person name="Sepcic K."/>
            <person name="Shelest E."/>
            <person name="Sherlock G."/>
            <person name="Sophianopoulou V."/>
            <person name="Squina F.M."/>
            <person name="Sun H."/>
            <person name="Susca A."/>
            <person name="Todd R.B."/>
            <person name="Tsang A."/>
            <person name="Unkles S.E."/>
            <person name="van de Wiele N."/>
            <person name="van Rossen-Uffink D."/>
            <person name="Oliveira J.V."/>
            <person name="Vesth T.C."/>
            <person name="Visser J."/>
            <person name="Yu J.-H."/>
            <person name="Zhou M."/>
            <person name="Andersen M.R."/>
            <person name="Archer D.B."/>
            <person name="Baker S.E."/>
            <person name="Benoit I."/>
            <person name="Brakhage A.A."/>
            <person name="Braus G.H."/>
            <person name="Fischer R."/>
            <person name="Frisvad J.C."/>
            <person name="Goldman G.H."/>
            <person name="Houbraken J."/>
            <person name="Oakley B."/>
            <person name="Pocsi I."/>
            <person name="Scazzocchio C."/>
            <person name="Seiboth B."/>
            <person name="vanKuyk P.A."/>
            <person name="Wortman J."/>
            <person name="Dyer P.S."/>
            <person name="Grigoriev I.V."/>
        </authorList>
    </citation>
    <scope>NUCLEOTIDE SEQUENCE [LARGE SCALE GENOMIC DNA]</scope>
    <source>
        <strain evidence="3">CBS 506.65</strain>
    </source>
</reference>
<dbReference type="VEuPathDB" id="FungiDB:ASPZODRAFT_1715635"/>
<organism evidence="2 3">
    <name type="scientific">Penicilliopsis zonata CBS 506.65</name>
    <dbReference type="NCBI Taxonomy" id="1073090"/>
    <lineage>
        <taxon>Eukaryota</taxon>
        <taxon>Fungi</taxon>
        <taxon>Dikarya</taxon>
        <taxon>Ascomycota</taxon>
        <taxon>Pezizomycotina</taxon>
        <taxon>Eurotiomycetes</taxon>
        <taxon>Eurotiomycetidae</taxon>
        <taxon>Eurotiales</taxon>
        <taxon>Aspergillaceae</taxon>
        <taxon>Penicilliopsis</taxon>
    </lineage>
</organism>
<gene>
    <name evidence="2" type="ORF">ASPZODRAFT_1715635</name>
</gene>
<keyword evidence="1" id="KW-0812">Transmembrane</keyword>
<dbReference type="GeneID" id="34613434"/>
<dbReference type="Proteomes" id="UP000184188">
    <property type="component" value="Unassembled WGS sequence"/>
</dbReference>
<accession>A0A1L9SKD3</accession>
<evidence type="ECO:0000256" key="1">
    <source>
        <dbReference type="SAM" id="Phobius"/>
    </source>
</evidence>
<name>A0A1L9SKD3_9EURO</name>
<sequence>MNKFILPEAKCKSKSSLFTIRPVLMVDMDGSAALAATALIALGSLPALRRLVSARWTLRKPAPAIYEDVDGVASLEAMAAYARLSGRVFVAAFVCVLLGFALSVAGVVVAALTQQRESLVLPAWFFLILQLVDTARERESVARFNRACERRLGSLSFSMPFSYRSWPV</sequence>
<dbReference type="AlphaFoldDB" id="A0A1L9SKD3"/>
<evidence type="ECO:0000313" key="2">
    <source>
        <dbReference type="EMBL" id="OJJ47561.1"/>
    </source>
</evidence>
<dbReference type="RefSeq" id="XP_022582071.1">
    <property type="nucleotide sequence ID" value="XM_022726970.1"/>
</dbReference>
<proteinExistence type="predicted"/>
<keyword evidence="1" id="KW-0472">Membrane</keyword>
<feature type="transmembrane region" description="Helical" evidence="1">
    <location>
        <begin position="32"/>
        <end position="52"/>
    </location>
</feature>
<keyword evidence="3" id="KW-1185">Reference proteome</keyword>